<accession>A0A1U7M3P9</accession>
<comment type="caution">
    <text evidence="3">The sequence shown here is derived from an EMBL/GenBank/DDBJ whole genome shotgun (WGS) entry which is preliminary data.</text>
</comment>
<dbReference type="CDD" id="cd00093">
    <property type="entry name" value="HTH_XRE"/>
    <property type="match status" value="1"/>
</dbReference>
<dbReference type="PANTHER" id="PTHR46558:SF11">
    <property type="entry name" value="HTH-TYPE TRANSCRIPTIONAL REGULATOR XRE"/>
    <property type="match status" value="1"/>
</dbReference>
<evidence type="ECO:0000259" key="2">
    <source>
        <dbReference type="PROSITE" id="PS50943"/>
    </source>
</evidence>
<dbReference type="PROSITE" id="PS50943">
    <property type="entry name" value="HTH_CROC1"/>
    <property type="match status" value="1"/>
</dbReference>
<dbReference type="Proteomes" id="UP000186112">
    <property type="component" value="Unassembled WGS sequence"/>
</dbReference>
<keyword evidence="1" id="KW-0238">DNA-binding</keyword>
<proteinExistence type="predicted"/>
<evidence type="ECO:0000313" key="3">
    <source>
        <dbReference type="EMBL" id="OLS01944.1"/>
    </source>
</evidence>
<dbReference type="InterPro" id="IPR010982">
    <property type="entry name" value="Lambda_DNA-bd_dom_sf"/>
</dbReference>
<dbReference type="GO" id="GO:0003677">
    <property type="term" value="F:DNA binding"/>
    <property type="evidence" value="ECO:0007669"/>
    <property type="project" value="UniProtKB-KW"/>
</dbReference>
<organism evidence="3 4">
    <name type="scientific">Tissierella creatinophila DSM 6911</name>
    <dbReference type="NCBI Taxonomy" id="1123403"/>
    <lineage>
        <taxon>Bacteria</taxon>
        <taxon>Bacillati</taxon>
        <taxon>Bacillota</taxon>
        <taxon>Tissierellia</taxon>
        <taxon>Tissierellales</taxon>
        <taxon>Tissierellaceae</taxon>
        <taxon>Tissierella</taxon>
    </lineage>
</organism>
<dbReference type="InterPro" id="IPR001387">
    <property type="entry name" value="Cro/C1-type_HTH"/>
</dbReference>
<reference evidence="3 4" key="1">
    <citation type="submission" date="2016-02" db="EMBL/GenBank/DDBJ databases">
        <title>Genome sequence of Tissierella creatinophila DSM 6911.</title>
        <authorList>
            <person name="Poehlein A."/>
            <person name="Daniel R."/>
        </authorList>
    </citation>
    <scope>NUCLEOTIDE SEQUENCE [LARGE SCALE GENOMIC DNA]</scope>
    <source>
        <strain evidence="3 4">DSM 6911</strain>
    </source>
</reference>
<keyword evidence="4" id="KW-1185">Reference proteome</keyword>
<dbReference type="SUPFAM" id="SSF47413">
    <property type="entry name" value="lambda repressor-like DNA-binding domains"/>
    <property type="match status" value="1"/>
</dbReference>
<gene>
    <name evidence="3" type="ORF">TICRE_20860</name>
</gene>
<dbReference type="SMART" id="SM00530">
    <property type="entry name" value="HTH_XRE"/>
    <property type="match status" value="1"/>
</dbReference>
<dbReference type="PANTHER" id="PTHR46558">
    <property type="entry name" value="TRACRIPTIONAL REGULATORY PROTEIN-RELATED-RELATED"/>
    <property type="match status" value="1"/>
</dbReference>
<dbReference type="RefSeq" id="WP_075727785.1">
    <property type="nucleotide sequence ID" value="NZ_LTDM01000053.1"/>
</dbReference>
<protein>
    <submittedName>
        <fullName evidence="3">Transcriptional repressor DicA</fullName>
    </submittedName>
</protein>
<evidence type="ECO:0000256" key="1">
    <source>
        <dbReference type="ARBA" id="ARBA00023125"/>
    </source>
</evidence>
<feature type="domain" description="HTH cro/C1-type" evidence="2">
    <location>
        <begin position="7"/>
        <end position="62"/>
    </location>
</feature>
<evidence type="ECO:0000313" key="4">
    <source>
        <dbReference type="Proteomes" id="UP000186112"/>
    </source>
</evidence>
<dbReference type="EMBL" id="LTDM01000053">
    <property type="protein sequence ID" value="OLS01944.1"/>
    <property type="molecule type" value="Genomic_DNA"/>
</dbReference>
<sequence>MKFGEKLRDLRQESGLTQAELAEKAGISLRTISYYESGTTYPKNRNVYKTLADILNVDANYLRNEGNEFITLAKQKYGYRGAKQAEEIVAEVTGLFAGGELSEEDKDEVMQALQQAYWDAKEENKKYTPIKYKKDSD</sequence>
<dbReference type="Gene3D" id="1.10.260.40">
    <property type="entry name" value="lambda repressor-like DNA-binding domains"/>
    <property type="match status" value="1"/>
</dbReference>
<dbReference type="AlphaFoldDB" id="A0A1U7M3P9"/>
<dbReference type="OrthoDB" id="6315255at2"/>
<name>A0A1U7M3P9_TISCR</name>
<dbReference type="Pfam" id="PF01381">
    <property type="entry name" value="HTH_3"/>
    <property type="match status" value="1"/>
</dbReference>